<dbReference type="SUPFAM" id="SSF54909">
    <property type="entry name" value="Dimeric alpha+beta barrel"/>
    <property type="match status" value="1"/>
</dbReference>
<feature type="domain" description="YCII-related" evidence="2">
    <location>
        <begin position="1"/>
        <end position="81"/>
    </location>
</feature>
<dbReference type="PANTHER" id="PTHR37828">
    <property type="entry name" value="GSR2449 PROTEIN"/>
    <property type="match status" value="1"/>
</dbReference>
<proteinExistence type="inferred from homology"/>
<dbReference type="Proteomes" id="UP000256304">
    <property type="component" value="Unassembled WGS sequence"/>
</dbReference>
<dbReference type="Gene3D" id="3.30.70.1060">
    <property type="entry name" value="Dimeric alpha+beta barrel"/>
    <property type="match status" value="1"/>
</dbReference>
<evidence type="ECO:0000313" key="3">
    <source>
        <dbReference type="EMBL" id="REE67342.1"/>
    </source>
</evidence>
<dbReference type="EMBL" id="QTTN01000043">
    <property type="protein sequence ID" value="REE67342.1"/>
    <property type="molecule type" value="Genomic_DNA"/>
</dbReference>
<protein>
    <submittedName>
        <fullName evidence="3">Uncharacterized protein YciI</fullName>
    </submittedName>
</protein>
<comment type="caution">
    <text evidence="3">The sequence shown here is derived from an EMBL/GenBank/DDBJ whole genome shotgun (WGS) entry which is preliminary data.</text>
</comment>
<sequence length="100" mass="11911">MFVVLLRYTGELERIDTFVEEHRTFLRKYYDAGRFIASGPMNPREGGVILAHAESKEQLSVIISEDPFYREQIATYEIIAFEPTMHRHEFEPIKWFLQEK</sequence>
<evidence type="ECO:0000256" key="1">
    <source>
        <dbReference type="ARBA" id="ARBA00007689"/>
    </source>
</evidence>
<dbReference type="InterPro" id="IPR005545">
    <property type="entry name" value="YCII"/>
</dbReference>
<gene>
    <name evidence="3" type="ORF">A8990_14347</name>
</gene>
<evidence type="ECO:0000313" key="4">
    <source>
        <dbReference type="Proteomes" id="UP000256304"/>
    </source>
</evidence>
<reference evidence="3 4" key="1">
    <citation type="submission" date="2018-08" db="EMBL/GenBank/DDBJ databases">
        <title>Genomic Encyclopedia of Type Strains, Phase III (KMG-III): the genomes of soil and plant-associated and newly described type strains.</title>
        <authorList>
            <person name="Whitman W."/>
        </authorList>
    </citation>
    <scope>NUCLEOTIDE SEQUENCE [LARGE SCALE GENOMIC DNA]</scope>
    <source>
        <strain evidence="3 4">CGMCC 1.10966</strain>
    </source>
</reference>
<accession>A0A3D9R0I6</accession>
<dbReference type="InterPro" id="IPR011008">
    <property type="entry name" value="Dimeric_a/b-barrel"/>
</dbReference>
<dbReference type="RefSeq" id="WP_116191959.1">
    <property type="nucleotide sequence ID" value="NZ_QTTN01000043.1"/>
</dbReference>
<evidence type="ECO:0000259" key="2">
    <source>
        <dbReference type="Pfam" id="PF03795"/>
    </source>
</evidence>
<dbReference type="Pfam" id="PF03795">
    <property type="entry name" value="YCII"/>
    <property type="match status" value="1"/>
</dbReference>
<dbReference type="OrthoDB" id="9814407at2"/>
<name>A0A3D9R0I6_9BACL</name>
<dbReference type="PANTHER" id="PTHR37828:SF1">
    <property type="entry name" value="YCII-RELATED DOMAIN-CONTAINING PROTEIN"/>
    <property type="match status" value="1"/>
</dbReference>
<comment type="similarity">
    <text evidence="1">Belongs to the YciI family.</text>
</comment>
<keyword evidence="4" id="KW-1185">Reference proteome</keyword>
<organism evidence="3 4">
    <name type="scientific">Paenibacillus taihuensis</name>
    <dbReference type="NCBI Taxonomy" id="1156355"/>
    <lineage>
        <taxon>Bacteria</taxon>
        <taxon>Bacillati</taxon>
        <taxon>Bacillota</taxon>
        <taxon>Bacilli</taxon>
        <taxon>Bacillales</taxon>
        <taxon>Paenibacillaceae</taxon>
        <taxon>Paenibacillus</taxon>
    </lineage>
</organism>
<dbReference type="AlphaFoldDB" id="A0A3D9R0I6"/>